<evidence type="ECO:0000256" key="1">
    <source>
        <dbReference type="SAM" id="MobiDB-lite"/>
    </source>
</evidence>
<evidence type="ECO:0000313" key="3">
    <source>
        <dbReference type="EMBL" id="SCF42390.1"/>
    </source>
</evidence>
<dbReference type="AlphaFoldDB" id="A0A1C5AB03"/>
<dbReference type="Proteomes" id="UP000198253">
    <property type="component" value="Chromosome I"/>
</dbReference>
<protein>
    <submittedName>
        <fullName evidence="3">Putative peptidoglycan binding domain-containing protein</fullName>
    </submittedName>
</protein>
<dbReference type="SUPFAM" id="SSF47090">
    <property type="entry name" value="PGBD-like"/>
    <property type="match status" value="1"/>
</dbReference>
<dbReference type="EMBL" id="LT607413">
    <property type="protein sequence ID" value="SCF42390.1"/>
    <property type="molecule type" value="Genomic_DNA"/>
</dbReference>
<organism evidence="3 4">
    <name type="scientific">Micromonospora echinospora</name>
    <name type="common">Micromonospora purpurea</name>
    <dbReference type="NCBI Taxonomy" id="1877"/>
    <lineage>
        <taxon>Bacteria</taxon>
        <taxon>Bacillati</taxon>
        <taxon>Actinomycetota</taxon>
        <taxon>Actinomycetes</taxon>
        <taxon>Micromonosporales</taxon>
        <taxon>Micromonosporaceae</taxon>
        <taxon>Micromonospora</taxon>
    </lineage>
</organism>
<dbReference type="InParanoid" id="A0A1C5AB03"/>
<dbReference type="Pfam" id="PF01471">
    <property type="entry name" value="PG_binding_1"/>
    <property type="match status" value="1"/>
</dbReference>
<keyword evidence="4" id="KW-1185">Reference proteome</keyword>
<dbReference type="Gene3D" id="1.20.5.320">
    <property type="entry name" value="6-Phosphogluconate Dehydrogenase, domain 3"/>
    <property type="match status" value="1"/>
</dbReference>
<dbReference type="InterPro" id="IPR002477">
    <property type="entry name" value="Peptidoglycan-bd-like"/>
</dbReference>
<sequence>MSSAPNNLKAVRTLLLNAFEPYGLSPLSVGIVGDEDHDGGYHCGSDRTVRNDYSVVESPRDRAGLTRDAAAVDIGMFSYGAHNLRTFSLWLVGECAKGAPDTLDIREVIYSPDGKTVKRWDRLKRRSSGDRSHLTHTHISFFRDAIRAGRDLTPLFRRYVATVGRLEAALFCAFGDKGEHVKYLQYRLHNLGFDVGTVDGSYGAKTASALAAAVRAHNGRATDGKRFGAAEAIYLDVLWSRRYGQGAQGPAGPQGPEGPAGPQGPKGDPGPPGGLTLADVLGELSARLAG</sequence>
<dbReference type="InterPro" id="IPR036366">
    <property type="entry name" value="PGBDSf"/>
</dbReference>
<reference evidence="4" key="1">
    <citation type="submission" date="2016-06" db="EMBL/GenBank/DDBJ databases">
        <authorList>
            <person name="Varghese N."/>
            <person name="Submissions Spin"/>
        </authorList>
    </citation>
    <scope>NUCLEOTIDE SEQUENCE [LARGE SCALE GENOMIC DNA]</scope>
    <source>
        <strain evidence="4">DSM 43816</strain>
    </source>
</reference>
<accession>A0A1C5AB03</accession>
<name>A0A1C5AB03_MICEC</name>
<gene>
    <name evidence="3" type="ORF">GA0070618_6653</name>
</gene>
<evidence type="ECO:0000313" key="4">
    <source>
        <dbReference type="Proteomes" id="UP000198253"/>
    </source>
</evidence>
<feature type="region of interest" description="Disordered" evidence="1">
    <location>
        <begin position="245"/>
        <end position="277"/>
    </location>
</feature>
<dbReference type="Gene3D" id="1.10.101.10">
    <property type="entry name" value="PGBD-like superfamily/PGBD"/>
    <property type="match status" value="1"/>
</dbReference>
<evidence type="ECO:0000259" key="2">
    <source>
        <dbReference type="Pfam" id="PF01471"/>
    </source>
</evidence>
<feature type="domain" description="Peptidoglycan binding-like" evidence="2">
    <location>
        <begin position="178"/>
        <end position="217"/>
    </location>
</feature>
<dbReference type="RefSeq" id="WP_088985140.1">
    <property type="nucleotide sequence ID" value="NZ_LT607413.1"/>
</dbReference>
<dbReference type="OrthoDB" id="3400966at2"/>
<dbReference type="InterPro" id="IPR036365">
    <property type="entry name" value="PGBD-like_sf"/>
</dbReference>
<proteinExistence type="predicted"/>